<sequence length="178" mass="19289">MARTSEDYAGAIRALLPRGRVWQAETGGGQQSLILALAQQWARLDADATEVLDQSLPGSNLDLITEWEESLGLPDPCAGEDATIEQRAAQVLARFVGGGGQSRSFFTSYAAALGFEISITAISPFRVETSTVETPLYDEDWLFVWVVTVLSNTGGLSTDVLVCEFEALKPAHTYVLFQ</sequence>
<dbReference type="RefSeq" id="WP_267220796.1">
    <property type="nucleotide sequence ID" value="NZ_JAPCWC010000008.1"/>
</dbReference>
<evidence type="ECO:0000313" key="2">
    <source>
        <dbReference type="Proteomes" id="UP001589858"/>
    </source>
</evidence>
<reference evidence="1 2" key="1">
    <citation type="submission" date="2024-09" db="EMBL/GenBank/DDBJ databases">
        <authorList>
            <person name="Sun Q."/>
            <person name="Mori K."/>
        </authorList>
    </citation>
    <scope>NUCLEOTIDE SEQUENCE [LARGE SCALE GENOMIC DNA]</scope>
    <source>
        <strain evidence="1 2">CICC 11035S</strain>
    </source>
</reference>
<comment type="caution">
    <text evidence="1">The sequence shown here is derived from an EMBL/GenBank/DDBJ whole genome shotgun (WGS) entry which is preliminary data.</text>
</comment>
<dbReference type="InterPro" id="IPR018755">
    <property type="entry name" value="Phage_Mu_Gp48"/>
</dbReference>
<dbReference type="Pfam" id="PF10076">
    <property type="entry name" value="Phage_Mu_Gp48"/>
    <property type="match status" value="1"/>
</dbReference>
<gene>
    <name evidence="1" type="ORF">ACFFF8_00680</name>
</gene>
<dbReference type="EMBL" id="JBHLTM010000003">
    <property type="protein sequence ID" value="MFC0683103.1"/>
    <property type="molecule type" value="Genomic_DNA"/>
</dbReference>
<proteinExistence type="predicted"/>
<dbReference type="Proteomes" id="UP001589858">
    <property type="component" value="Unassembled WGS sequence"/>
</dbReference>
<protein>
    <submittedName>
        <fullName evidence="1">YmfQ family protein</fullName>
    </submittedName>
</protein>
<name>A0ABV6S1K8_9SPHN</name>
<accession>A0ABV6S1K8</accession>
<evidence type="ECO:0000313" key="1">
    <source>
        <dbReference type="EMBL" id="MFC0683103.1"/>
    </source>
</evidence>
<organism evidence="1 2">
    <name type="scientific">Novosphingobium clariflavum</name>
    <dbReference type="NCBI Taxonomy" id="2029884"/>
    <lineage>
        <taxon>Bacteria</taxon>
        <taxon>Pseudomonadati</taxon>
        <taxon>Pseudomonadota</taxon>
        <taxon>Alphaproteobacteria</taxon>
        <taxon>Sphingomonadales</taxon>
        <taxon>Sphingomonadaceae</taxon>
        <taxon>Novosphingobium</taxon>
    </lineage>
</organism>
<keyword evidence="2" id="KW-1185">Reference proteome</keyword>